<name>A0A5B9EEP2_9BACT</name>
<dbReference type="NCBIfam" id="NF001368">
    <property type="entry name" value="PRK00277.1"/>
    <property type="match status" value="1"/>
</dbReference>
<comment type="subunit">
    <text evidence="7">Fourteen ClpP subunits assemble into 2 heptameric rings which stack back to back to give a disk-like structure with a central cavity, resembling the structure of eukaryotic proteasomes.</text>
</comment>
<evidence type="ECO:0000256" key="2">
    <source>
        <dbReference type="ARBA" id="ARBA00022490"/>
    </source>
</evidence>
<feature type="active site" evidence="8">
    <location>
        <position position="98"/>
    </location>
</feature>
<dbReference type="NCBIfam" id="TIGR00493">
    <property type="entry name" value="clpP"/>
    <property type="match status" value="1"/>
</dbReference>
<dbReference type="RefSeq" id="WP_147647957.1">
    <property type="nucleotide sequence ID" value="NZ_CP042806.1"/>
</dbReference>
<dbReference type="PRINTS" id="PR00127">
    <property type="entry name" value="CLPPROTEASEP"/>
</dbReference>
<proteinExistence type="inferred from homology"/>
<dbReference type="GO" id="GO:0006515">
    <property type="term" value="P:protein quality control for misfolded or incompletely synthesized proteins"/>
    <property type="evidence" value="ECO:0007669"/>
    <property type="project" value="TreeGrafter"/>
</dbReference>
<dbReference type="InterPro" id="IPR029045">
    <property type="entry name" value="ClpP/crotonase-like_dom_sf"/>
</dbReference>
<organism evidence="13 14">
    <name type="scientific">Terriglobus albidus</name>
    <dbReference type="NCBI Taxonomy" id="1592106"/>
    <lineage>
        <taxon>Bacteria</taxon>
        <taxon>Pseudomonadati</taxon>
        <taxon>Acidobacteriota</taxon>
        <taxon>Terriglobia</taxon>
        <taxon>Terriglobales</taxon>
        <taxon>Acidobacteriaceae</taxon>
        <taxon>Terriglobus</taxon>
    </lineage>
</organism>
<feature type="active site" description="Nucleophile" evidence="7">
    <location>
        <position position="98"/>
    </location>
</feature>
<dbReference type="EMBL" id="CP042806">
    <property type="protein sequence ID" value="QEE28767.1"/>
    <property type="molecule type" value="Genomic_DNA"/>
</dbReference>
<comment type="similarity">
    <text evidence="1 7 12">Belongs to the peptidase S14 family.</text>
</comment>
<accession>A0A5B9EEP2</accession>
<evidence type="ECO:0000256" key="8">
    <source>
        <dbReference type="PROSITE-ProRule" id="PRU10085"/>
    </source>
</evidence>
<keyword evidence="4 7" id="KW-0378">Hydrolase</keyword>
<keyword evidence="5 7" id="KW-0720">Serine protease</keyword>
<evidence type="ECO:0000256" key="9">
    <source>
        <dbReference type="PROSITE-ProRule" id="PRU10086"/>
    </source>
</evidence>
<evidence type="ECO:0000313" key="13">
    <source>
        <dbReference type="EMBL" id="QEE28767.1"/>
    </source>
</evidence>
<dbReference type="KEGG" id="talb:FTW19_12605"/>
<evidence type="ECO:0000256" key="4">
    <source>
        <dbReference type="ARBA" id="ARBA00022801"/>
    </source>
</evidence>
<dbReference type="PROSITE" id="PS00381">
    <property type="entry name" value="CLP_PROTEASE_SER"/>
    <property type="match status" value="1"/>
</dbReference>
<comment type="subcellular location">
    <subcellularLocation>
        <location evidence="7">Cytoplasm</location>
    </subcellularLocation>
</comment>
<evidence type="ECO:0000256" key="10">
    <source>
        <dbReference type="RuleBase" id="RU000549"/>
    </source>
</evidence>
<dbReference type="InterPro" id="IPR033135">
    <property type="entry name" value="ClpP_His_AS"/>
</dbReference>
<dbReference type="PANTHER" id="PTHR10381:SF70">
    <property type="entry name" value="ATP-DEPENDENT CLP PROTEASE PROTEOLYTIC SUBUNIT"/>
    <property type="match status" value="1"/>
</dbReference>
<dbReference type="NCBIfam" id="NF009205">
    <property type="entry name" value="PRK12553.1"/>
    <property type="match status" value="1"/>
</dbReference>
<dbReference type="CDD" id="cd07017">
    <property type="entry name" value="S14_ClpP_2"/>
    <property type="match status" value="1"/>
</dbReference>
<comment type="function">
    <text evidence="7 11">Cleaves peptides in various proteins in a process that requires ATP hydrolysis. Has a chymotrypsin-like activity. Plays a major role in the degradation of misfolded proteins.</text>
</comment>
<dbReference type="GO" id="GO:0005737">
    <property type="term" value="C:cytoplasm"/>
    <property type="evidence" value="ECO:0007669"/>
    <property type="project" value="UniProtKB-SubCell"/>
</dbReference>
<dbReference type="GO" id="GO:0051117">
    <property type="term" value="F:ATPase binding"/>
    <property type="evidence" value="ECO:0007669"/>
    <property type="project" value="TreeGrafter"/>
</dbReference>
<evidence type="ECO:0000256" key="12">
    <source>
        <dbReference type="RuleBase" id="RU003567"/>
    </source>
</evidence>
<protein>
    <recommendedName>
        <fullName evidence="7 12">ATP-dependent Clp protease proteolytic subunit</fullName>
        <ecNumber evidence="7 10">3.4.21.92</ecNumber>
    </recommendedName>
    <alternativeName>
        <fullName evidence="7">Endopeptidase Clp</fullName>
    </alternativeName>
</protein>
<dbReference type="OrthoDB" id="9802800at2"/>
<evidence type="ECO:0000256" key="3">
    <source>
        <dbReference type="ARBA" id="ARBA00022670"/>
    </source>
</evidence>
<dbReference type="Gene3D" id="3.90.226.10">
    <property type="entry name" value="2-enoyl-CoA Hydratase, Chain A, domain 1"/>
    <property type="match status" value="1"/>
</dbReference>
<dbReference type="EC" id="3.4.21.92" evidence="7 10"/>
<dbReference type="PROSITE" id="PS00382">
    <property type="entry name" value="CLP_PROTEASE_HIS"/>
    <property type="match status" value="1"/>
</dbReference>
<evidence type="ECO:0000256" key="7">
    <source>
        <dbReference type="HAMAP-Rule" id="MF_00444"/>
    </source>
</evidence>
<keyword evidence="3 7" id="KW-0645">Protease</keyword>
<comment type="catalytic activity">
    <reaction evidence="6 7 9">
        <text>Hydrolysis of proteins to small peptides in the presence of ATP and magnesium. alpha-casein is the usual test substrate. In the absence of ATP, only oligopeptides shorter than five residues are hydrolyzed (such as succinyl-Leu-Tyr-|-NHMec, and Leu-Tyr-Leu-|-Tyr-Trp, in which cleavage of the -Tyr-|-Leu- and -Tyr-|-Trp bonds also occurs).</text>
        <dbReference type="EC" id="3.4.21.92"/>
    </reaction>
</comment>
<dbReference type="FunFam" id="3.90.226.10:FF:000001">
    <property type="entry name" value="ATP-dependent Clp protease proteolytic subunit"/>
    <property type="match status" value="1"/>
</dbReference>
<dbReference type="Pfam" id="PF00574">
    <property type="entry name" value="CLP_protease"/>
    <property type="match status" value="1"/>
</dbReference>
<dbReference type="AlphaFoldDB" id="A0A5B9EEP2"/>
<sequence length="198" mass="22096">MGLVPMVIEQTSRGERAYDIYSRLLRDNIIFLGTPIDDQIANVIIAQLLFLSGEDPEKDIMLYINSPGGSVSAGMAIYDTMQYIKNDVQTLCIGMAASMGAFLLMAGSKGKRFALPNSRILIHQPLIMGHGIQGQATEIDIHAREILRLRERMNTIMASHTGQTFEQIERDTDRDFTMSAQQAKDYGLIDDIIDRTRG</sequence>
<dbReference type="Proteomes" id="UP000321820">
    <property type="component" value="Chromosome"/>
</dbReference>
<dbReference type="GO" id="GO:0004176">
    <property type="term" value="F:ATP-dependent peptidase activity"/>
    <property type="evidence" value="ECO:0007669"/>
    <property type="project" value="InterPro"/>
</dbReference>
<dbReference type="InterPro" id="IPR023562">
    <property type="entry name" value="ClpP/TepA"/>
</dbReference>
<dbReference type="GO" id="GO:0009368">
    <property type="term" value="C:endopeptidase Clp complex"/>
    <property type="evidence" value="ECO:0007669"/>
    <property type="project" value="TreeGrafter"/>
</dbReference>
<evidence type="ECO:0000256" key="1">
    <source>
        <dbReference type="ARBA" id="ARBA00007039"/>
    </source>
</evidence>
<evidence type="ECO:0000256" key="5">
    <source>
        <dbReference type="ARBA" id="ARBA00022825"/>
    </source>
</evidence>
<dbReference type="PANTHER" id="PTHR10381">
    <property type="entry name" value="ATP-DEPENDENT CLP PROTEASE PROTEOLYTIC SUBUNIT"/>
    <property type="match status" value="1"/>
</dbReference>
<keyword evidence="2 7" id="KW-0963">Cytoplasm</keyword>
<gene>
    <name evidence="7 13" type="primary">clpP</name>
    <name evidence="13" type="ORF">FTW19_12605</name>
</gene>
<evidence type="ECO:0000256" key="6">
    <source>
        <dbReference type="ARBA" id="ARBA00034021"/>
    </source>
</evidence>
<dbReference type="HAMAP" id="MF_00444">
    <property type="entry name" value="ClpP"/>
    <property type="match status" value="1"/>
</dbReference>
<dbReference type="SUPFAM" id="SSF52096">
    <property type="entry name" value="ClpP/crotonase"/>
    <property type="match status" value="1"/>
</dbReference>
<evidence type="ECO:0000313" key="14">
    <source>
        <dbReference type="Proteomes" id="UP000321820"/>
    </source>
</evidence>
<dbReference type="InterPro" id="IPR001907">
    <property type="entry name" value="ClpP"/>
</dbReference>
<feature type="active site" evidence="7 9">
    <location>
        <position position="123"/>
    </location>
</feature>
<dbReference type="GO" id="GO:0004252">
    <property type="term" value="F:serine-type endopeptidase activity"/>
    <property type="evidence" value="ECO:0007669"/>
    <property type="project" value="UniProtKB-UniRule"/>
</dbReference>
<keyword evidence="14" id="KW-1185">Reference proteome</keyword>
<reference evidence="13 14" key="1">
    <citation type="submission" date="2019-08" db="EMBL/GenBank/DDBJ databases">
        <title>Complete genome sequence of Terriglobus albidus strain ORNL.</title>
        <authorList>
            <person name="Podar M."/>
        </authorList>
    </citation>
    <scope>NUCLEOTIDE SEQUENCE [LARGE SCALE GENOMIC DNA]</scope>
    <source>
        <strain evidence="13 14">ORNL</strain>
    </source>
</reference>
<evidence type="ECO:0000256" key="11">
    <source>
        <dbReference type="RuleBase" id="RU000550"/>
    </source>
</evidence>
<dbReference type="InterPro" id="IPR018215">
    <property type="entry name" value="ClpP_Ser_AS"/>
</dbReference>